<feature type="transmembrane region" description="Helical" evidence="6">
    <location>
        <begin position="161"/>
        <end position="183"/>
    </location>
</feature>
<dbReference type="InterPro" id="IPR050833">
    <property type="entry name" value="Poly_Biosynth_Transport"/>
</dbReference>
<proteinExistence type="predicted"/>
<evidence type="ECO:0000256" key="5">
    <source>
        <dbReference type="ARBA" id="ARBA00023136"/>
    </source>
</evidence>
<evidence type="ECO:0000256" key="3">
    <source>
        <dbReference type="ARBA" id="ARBA00022692"/>
    </source>
</evidence>
<feature type="transmembrane region" description="Helical" evidence="6">
    <location>
        <begin position="56"/>
        <end position="78"/>
    </location>
</feature>
<keyword evidence="8" id="KW-1185">Reference proteome</keyword>
<evidence type="ECO:0000313" key="7">
    <source>
        <dbReference type="EMBL" id="WDR01729.1"/>
    </source>
</evidence>
<dbReference type="Proteomes" id="UP001220530">
    <property type="component" value="Chromosome"/>
</dbReference>
<dbReference type="PANTHER" id="PTHR30250:SF26">
    <property type="entry name" value="PSMA PROTEIN"/>
    <property type="match status" value="1"/>
</dbReference>
<feature type="transmembrane region" description="Helical" evidence="6">
    <location>
        <begin position="313"/>
        <end position="337"/>
    </location>
</feature>
<dbReference type="PANTHER" id="PTHR30250">
    <property type="entry name" value="PST FAMILY PREDICTED COLANIC ACID TRANSPORTER"/>
    <property type="match status" value="1"/>
</dbReference>
<feature type="transmembrane region" description="Helical" evidence="6">
    <location>
        <begin position="378"/>
        <end position="403"/>
    </location>
</feature>
<keyword evidence="2" id="KW-1003">Cell membrane</keyword>
<feature type="transmembrane region" description="Helical" evidence="6">
    <location>
        <begin position="349"/>
        <end position="366"/>
    </location>
</feature>
<evidence type="ECO:0000256" key="2">
    <source>
        <dbReference type="ARBA" id="ARBA00022475"/>
    </source>
</evidence>
<name>A0ABY7YKJ7_9HYPH</name>
<evidence type="ECO:0000256" key="1">
    <source>
        <dbReference type="ARBA" id="ARBA00004651"/>
    </source>
</evidence>
<accession>A0ABY7YKJ7</accession>
<protein>
    <submittedName>
        <fullName evidence="7">Lipopolysaccharide biosynthesis protein</fullName>
    </submittedName>
</protein>
<reference evidence="7 8" key="1">
    <citation type="submission" date="2023-02" db="EMBL/GenBank/DDBJ databases">
        <title>Devosia algicola sp. nov., isolated from the phycosphere of marine algae.</title>
        <authorList>
            <person name="Kim J.M."/>
            <person name="Lee J.K."/>
            <person name="Choi B.J."/>
            <person name="Bayburt H."/>
            <person name="Jeon C.O."/>
        </authorList>
    </citation>
    <scope>NUCLEOTIDE SEQUENCE [LARGE SCALE GENOMIC DNA]</scope>
    <source>
        <strain evidence="7 8">G20-9</strain>
    </source>
</reference>
<keyword evidence="4 6" id="KW-1133">Transmembrane helix</keyword>
<dbReference type="EMBL" id="CP118246">
    <property type="protein sequence ID" value="WDR01729.1"/>
    <property type="molecule type" value="Genomic_DNA"/>
</dbReference>
<dbReference type="SUPFAM" id="SSF56112">
    <property type="entry name" value="Protein kinase-like (PK-like)"/>
    <property type="match status" value="1"/>
</dbReference>
<dbReference type="InterPro" id="IPR011009">
    <property type="entry name" value="Kinase-like_dom_sf"/>
</dbReference>
<evidence type="ECO:0000256" key="6">
    <source>
        <dbReference type="SAM" id="Phobius"/>
    </source>
</evidence>
<evidence type="ECO:0000256" key="4">
    <source>
        <dbReference type="ARBA" id="ARBA00022989"/>
    </source>
</evidence>
<feature type="transmembrane region" description="Helical" evidence="6">
    <location>
        <begin position="130"/>
        <end position="149"/>
    </location>
</feature>
<feature type="transmembrane region" description="Helical" evidence="6">
    <location>
        <begin position="189"/>
        <end position="209"/>
    </location>
</feature>
<keyword evidence="3 6" id="KW-0812">Transmembrane</keyword>
<keyword evidence="5 6" id="KW-0472">Membrane</keyword>
<gene>
    <name evidence="7" type="ORF">PSQ19_13385</name>
</gene>
<feature type="transmembrane region" description="Helical" evidence="6">
    <location>
        <begin position="99"/>
        <end position="124"/>
    </location>
</feature>
<comment type="subcellular location">
    <subcellularLocation>
        <location evidence="1">Cell membrane</location>
        <topology evidence="1">Multi-pass membrane protein</topology>
    </subcellularLocation>
</comment>
<organism evidence="7 8">
    <name type="scientific">Devosia algicola</name>
    <dbReference type="NCBI Taxonomy" id="3026418"/>
    <lineage>
        <taxon>Bacteria</taxon>
        <taxon>Pseudomonadati</taxon>
        <taxon>Pseudomonadota</taxon>
        <taxon>Alphaproteobacteria</taxon>
        <taxon>Hyphomicrobiales</taxon>
        <taxon>Devosiaceae</taxon>
        <taxon>Devosia</taxon>
    </lineage>
</organism>
<dbReference type="RefSeq" id="WP_282218139.1">
    <property type="nucleotide sequence ID" value="NZ_CP118246.1"/>
</dbReference>
<evidence type="ECO:0000313" key="8">
    <source>
        <dbReference type="Proteomes" id="UP001220530"/>
    </source>
</evidence>
<feature type="transmembrane region" description="Helical" evidence="6">
    <location>
        <begin position="28"/>
        <end position="50"/>
    </location>
</feature>
<sequence length="723" mass="77105">MFKTVLDKHSVAGLMSGMMGLLRKAHSIALLDQIVVSGTSFVATVAVARAGSAHELGAYAIAISILAVLISFQDSVVLTPYTVHRDHSNRKSREQAGAAFGLSVGLAGVGIAGLLLIGLVLGLVFEMTQVARIVWALAFAAPFVLLREFGRRYAFAHMAPMHAVIQDAVAVVLQLGALALLFVTGQMTASTAILALGFACLVTDIGWYFRFRRDMVFDRTALRKSWGASWNLGKWLAGSRLGTNIQGYVSYWLTTMFFGAATTGVYAASMTIVSFSNPIIFGLGNVLTPRTALAWKTGGASALWRVAIVEARLLAVLASAFAVLVMLVGDQIMLLLYHGSEFAGQGQTLIVLSLAMIALALGRPAASGLATLERSKEIFNVAVFATLITLVLAVVLTFTWGLVGAATGYLAGNLLNTAGRWVVFHRALRVSTSSENDITASINAIIADFEADGASASTMVTKIGAGDHATAFMVSSSDGTPVWQSRDRIVVKLFNSDGNTGQTEAQVQFTAMAELHKSFGPMDNSGWTVEAAQPLKLCQQPPAIVMEKVGGAHFDRCDWHGEPLRQAAGALVNALSPNWKSGRAHGDFGLQNVLFDLCEQRMGLIDPGTYLSCPSCHLPTGRPMAAALDMGHLLADLARDQVHRRGGSTERSLRQAFVINFLKAGIASAGARHEQAILMAAVKSSAIAHMEELVRRANGVKWLWLRAVLPIKCALISTVLAKV</sequence>